<feature type="domain" description="RCK N-terminal" evidence="7">
    <location>
        <begin position="231"/>
        <end position="347"/>
    </location>
</feature>
<dbReference type="PANTHER" id="PTHR43833">
    <property type="entry name" value="POTASSIUM CHANNEL PROTEIN 2-RELATED-RELATED"/>
    <property type="match status" value="1"/>
</dbReference>
<dbReference type="SUPFAM" id="SSF116726">
    <property type="entry name" value="TrkA C-terminal domain-like"/>
    <property type="match status" value="2"/>
</dbReference>
<name>A0A5C7EPH2_9PROT</name>
<evidence type="ECO:0000256" key="3">
    <source>
        <dbReference type="ARBA" id="ARBA00022538"/>
    </source>
</evidence>
<evidence type="ECO:0000256" key="4">
    <source>
        <dbReference type="ARBA" id="ARBA00022958"/>
    </source>
</evidence>
<evidence type="ECO:0000256" key="5">
    <source>
        <dbReference type="ARBA" id="ARBA00023027"/>
    </source>
</evidence>
<dbReference type="SUPFAM" id="SSF51735">
    <property type="entry name" value="NAD(P)-binding Rossmann-fold domains"/>
    <property type="match status" value="2"/>
</dbReference>
<evidence type="ECO:0000256" key="6">
    <source>
        <dbReference type="ARBA" id="ARBA00023065"/>
    </source>
</evidence>
<keyword evidence="2" id="KW-0813">Transport</keyword>
<evidence type="ECO:0000256" key="2">
    <source>
        <dbReference type="ARBA" id="ARBA00022448"/>
    </source>
</evidence>
<dbReference type="InterPro" id="IPR003148">
    <property type="entry name" value="RCK_N"/>
</dbReference>
<dbReference type="NCBIfam" id="NF007030">
    <property type="entry name" value="PRK09496.1-1"/>
    <property type="match status" value="1"/>
</dbReference>
<dbReference type="GO" id="GO:0015079">
    <property type="term" value="F:potassium ion transmembrane transporter activity"/>
    <property type="evidence" value="ECO:0007669"/>
    <property type="project" value="InterPro"/>
</dbReference>
<dbReference type="AlphaFoldDB" id="A0A5C7EPH2"/>
<dbReference type="PROSITE" id="PS51201">
    <property type="entry name" value="RCK_N"/>
    <property type="match status" value="2"/>
</dbReference>
<feature type="domain" description="RCK N-terminal" evidence="7">
    <location>
        <begin position="1"/>
        <end position="122"/>
    </location>
</feature>
<dbReference type="FunFam" id="3.40.50.720:FF:000042">
    <property type="entry name" value="Trk system potassium transporter TrkA"/>
    <property type="match status" value="1"/>
</dbReference>
<dbReference type="PANTHER" id="PTHR43833:SF5">
    <property type="entry name" value="TRK SYSTEM POTASSIUM UPTAKE PROTEIN TRKA"/>
    <property type="match status" value="1"/>
</dbReference>
<proteinExistence type="predicted"/>
<dbReference type="InParanoid" id="A0A5C7EPH2"/>
<feature type="domain" description="RCK C-terminal" evidence="8">
    <location>
        <begin position="142"/>
        <end position="226"/>
    </location>
</feature>
<dbReference type="NCBIfam" id="NF007032">
    <property type="entry name" value="PRK09496.1-4"/>
    <property type="match status" value="1"/>
</dbReference>
<dbReference type="Pfam" id="PF02254">
    <property type="entry name" value="TrkA_N"/>
    <property type="match status" value="2"/>
</dbReference>
<evidence type="ECO:0000256" key="1">
    <source>
        <dbReference type="ARBA" id="ARBA00017378"/>
    </source>
</evidence>
<dbReference type="NCBIfam" id="NF007031">
    <property type="entry name" value="PRK09496.1-2"/>
    <property type="match status" value="1"/>
</dbReference>
<reference evidence="9 10" key="1">
    <citation type="submission" date="2019-08" db="EMBL/GenBank/DDBJ databases">
        <title>Pelomicrobium methylotrophicum gen. nov., sp. nov. a moderately thermophilic, facultatively anaerobic, lithoautotrophic and methylotrophic bacterium isolated from a terrestrial mud volcano.</title>
        <authorList>
            <person name="Slobodkina G.B."/>
            <person name="Merkel A.Y."/>
            <person name="Slobodkin A.I."/>
        </authorList>
    </citation>
    <scope>NUCLEOTIDE SEQUENCE [LARGE SCALE GENOMIC DNA]</scope>
    <source>
        <strain evidence="9 10">SM250</strain>
    </source>
</reference>
<comment type="caution">
    <text evidence="9">The sequence shown here is derived from an EMBL/GenBank/DDBJ whole genome shotgun (WGS) entry which is preliminary data.</text>
</comment>
<dbReference type="PRINTS" id="PR00335">
    <property type="entry name" value="KUPTAKETRKA"/>
</dbReference>
<dbReference type="RefSeq" id="WP_147798582.1">
    <property type="nucleotide sequence ID" value="NZ_VPFL01000002.1"/>
</dbReference>
<feature type="domain" description="RCK C-terminal" evidence="8">
    <location>
        <begin position="367"/>
        <end position="470"/>
    </location>
</feature>
<evidence type="ECO:0000259" key="7">
    <source>
        <dbReference type="PROSITE" id="PS51201"/>
    </source>
</evidence>
<dbReference type="Pfam" id="PF02080">
    <property type="entry name" value="TrkA_C"/>
    <property type="match status" value="1"/>
</dbReference>
<sequence>MKIIILGAGRVGASVAENLVGEQNDITIVDTVPERLKELQDRLDLRTVLGNAAYPSVLESAGAHDADMLLAVTQSDEVNMVACKIAASFFNVPTRIARIRSTEYLAKPEIFGPEHFGVDNPICPEQIVTDHILRLVEIPEALQVVNFADGRVKLVALKAFRGGPLVGHALHDLRKHIPHVDTRVVAIYRQNRPIVPEGHTVIEPGDEVFLIAAKENIRSVMRELRQLDRPIRRVMIAGGGNIGTRLARALEKDHQVKLIEYNKKRCELLAAELHGTLVLNGDATDEELLEAEAAGEMDLFCALTNDDENNIMASLLAKRMGARKAICLINRPAYVDLVHGGEIDIALSPSQVTIGSLLAHVRRGDVAVVHSLRRGAAEALELVAHGDASTSKVVGRAVGDIRLPKGATIGAIVRRREQPAAERLDDATAEEQQAQVLIAHHDTVIQPGDHVIVFAPNKRMIPKIEKLFQVGLGFF</sequence>
<dbReference type="GO" id="GO:0005886">
    <property type="term" value="C:plasma membrane"/>
    <property type="evidence" value="ECO:0007669"/>
    <property type="project" value="InterPro"/>
</dbReference>
<keyword evidence="6" id="KW-0406">Ion transport</keyword>
<dbReference type="FunFam" id="3.30.70.1450:FF:000001">
    <property type="entry name" value="Trk system potassium transporter TrkA"/>
    <property type="match status" value="1"/>
</dbReference>
<evidence type="ECO:0000313" key="9">
    <source>
        <dbReference type="EMBL" id="TXF13408.1"/>
    </source>
</evidence>
<accession>A0A5C7EPH2</accession>
<dbReference type="InterPro" id="IPR050721">
    <property type="entry name" value="Trk_Ktr_HKT_K-transport"/>
</dbReference>
<protein>
    <recommendedName>
        <fullName evidence="1">Trk system potassium uptake protein TrkA</fullName>
    </recommendedName>
</protein>
<keyword evidence="4" id="KW-0630">Potassium</keyword>
<organism evidence="9 10">
    <name type="scientific">Pelomicrobium methylotrophicum</name>
    <dbReference type="NCBI Taxonomy" id="2602750"/>
    <lineage>
        <taxon>Bacteria</taxon>
        <taxon>Pseudomonadati</taxon>
        <taxon>Pseudomonadota</taxon>
        <taxon>Hydrogenophilia</taxon>
        <taxon>Hydrogenophilia incertae sedis</taxon>
        <taxon>Pelomicrobium</taxon>
    </lineage>
</organism>
<dbReference type="EMBL" id="VPFL01000002">
    <property type="protein sequence ID" value="TXF13408.1"/>
    <property type="molecule type" value="Genomic_DNA"/>
</dbReference>
<dbReference type="InterPro" id="IPR006036">
    <property type="entry name" value="K_uptake_TrkA"/>
</dbReference>
<dbReference type="InterPro" id="IPR036291">
    <property type="entry name" value="NAD(P)-bd_dom_sf"/>
</dbReference>
<dbReference type="NCBIfam" id="NF007039">
    <property type="entry name" value="PRK09496.3-2"/>
    <property type="match status" value="1"/>
</dbReference>
<gene>
    <name evidence="9" type="primary">trkA</name>
    <name evidence="9" type="ORF">FR698_02410</name>
</gene>
<dbReference type="Gene3D" id="3.30.70.1450">
    <property type="entry name" value="Regulator of K+ conductance, C-terminal domain"/>
    <property type="match status" value="2"/>
</dbReference>
<dbReference type="InterPro" id="IPR036721">
    <property type="entry name" value="RCK_C_sf"/>
</dbReference>
<keyword evidence="10" id="KW-1185">Reference proteome</keyword>
<keyword evidence="3" id="KW-0633">Potassium transport</keyword>
<dbReference type="InterPro" id="IPR006037">
    <property type="entry name" value="RCK_C"/>
</dbReference>
<dbReference type="Proteomes" id="UP000321201">
    <property type="component" value="Unassembled WGS sequence"/>
</dbReference>
<dbReference type="OrthoDB" id="9775180at2"/>
<dbReference type="FunCoup" id="A0A5C7EPH2">
    <property type="interactions" value="132"/>
</dbReference>
<dbReference type="Gene3D" id="3.40.50.720">
    <property type="entry name" value="NAD(P)-binding Rossmann-like Domain"/>
    <property type="match status" value="2"/>
</dbReference>
<keyword evidence="5" id="KW-0520">NAD</keyword>
<evidence type="ECO:0000259" key="8">
    <source>
        <dbReference type="PROSITE" id="PS51202"/>
    </source>
</evidence>
<dbReference type="PROSITE" id="PS51202">
    <property type="entry name" value="RCK_C"/>
    <property type="match status" value="2"/>
</dbReference>
<evidence type="ECO:0000313" key="10">
    <source>
        <dbReference type="Proteomes" id="UP000321201"/>
    </source>
</evidence>